<keyword evidence="3" id="KW-1185">Reference proteome</keyword>
<sequence>MKRWLRQLHLWLALLFGLFIVCMSVSGAILVYAKDLQTFLQPDKWQVQSQSAPLSFSDVISRVERQTQQRVELLMPESDSTLAWQLKLANNQYVSVDPYTSEILHQYDYYSTLYGFTMSLHRWLLYQDSDNQKPLRNWVSICALAFIVEILIGFYLWVKPKKRIKRLAINPRAKFRILVYQLHTVVGVYMMVPLIMITFAGIAFNWQDATQKVVETITFSEIETRPVPAPLTATAQPEPPEVDIAFAHAMNVFPAATLFRIYLPQKAGDHLGFRMQNPGESHAYSWVWADPYSGRVTGYYDASKANFTTQVWHFKYKFHIGDFAGPVIQLLWFVIALLPCFFAASGIYFWLKRTKSKR</sequence>
<keyword evidence="1" id="KW-0472">Membrane</keyword>
<evidence type="ECO:0000313" key="3">
    <source>
        <dbReference type="Proteomes" id="UP001218788"/>
    </source>
</evidence>
<reference evidence="2 3" key="1">
    <citation type="submission" date="2022-10" db="EMBL/GenBank/DDBJ databases">
        <title>Alteromonas sp. chi3 Genome sequencing.</title>
        <authorList>
            <person name="Park S."/>
        </authorList>
    </citation>
    <scope>NUCLEOTIDE SEQUENCE [LARGE SCALE GENOMIC DNA]</scope>
    <source>
        <strain evidence="3">chi3</strain>
    </source>
</reference>
<comment type="caution">
    <text evidence="2">The sequence shown here is derived from an EMBL/GenBank/DDBJ whole genome shotgun (WGS) entry which is preliminary data.</text>
</comment>
<gene>
    <name evidence="2" type="ORF">OIK42_08230</name>
</gene>
<dbReference type="Proteomes" id="UP001218788">
    <property type="component" value="Unassembled WGS sequence"/>
</dbReference>
<feature type="transmembrane region" description="Helical" evidence="1">
    <location>
        <begin position="178"/>
        <end position="204"/>
    </location>
</feature>
<feature type="transmembrane region" description="Helical" evidence="1">
    <location>
        <begin position="330"/>
        <end position="351"/>
    </location>
</feature>
<dbReference type="Pfam" id="PF03929">
    <property type="entry name" value="PepSY_TM"/>
    <property type="match status" value="1"/>
</dbReference>
<dbReference type="PANTHER" id="PTHR34219">
    <property type="entry name" value="IRON-REGULATED INNER MEMBRANE PROTEIN-RELATED"/>
    <property type="match status" value="1"/>
</dbReference>
<feature type="transmembrane region" description="Helical" evidence="1">
    <location>
        <begin position="138"/>
        <end position="158"/>
    </location>
</feature>
<organism evidence="2 3">
    <name type="scientific">Alteromonas gilva</name>
    <dbReference type="NCBI Taxonomy" id="2987522"/>
    <lineage>
        <taxon>Bacteria</taxon>
        <taxon>Pseudomonadati</taxon>
        <taxon>Pseudomonadota</taxon>
        <taxon>Gammaproteobacteria</taxon>
        <taxon>Alteromonadales</taxon>
        <taxon>Alteromonadaceae</taxon>
        <taxon>Alteromonas/Salinimonas group</taxon>
        <taxon>Alteromonas</taxon>
    </lineage>
</organism>
<keyword evidence="1" id="KW-0812">Transmembrane</keyword>
<protein>
    <submittedName>
        <fullName evidence="2">PepSY-associated TM helix domain-containing protein</fullName>
    </submittedName>
</protein>
<accession>A0ABT5L123</accession>
<proteinExistence type="predicted"/>
<name>A0ABT5L123_9ALTE</name>
<keyword evidence="1" id="KW-1133">Transmembrane helix</keyword>
<evidence type="ECO:0000256" key="1">
    <source>
        <dbReference type="SAM" id="Phobius"/>
    </source>
</evidence>
<dbReference type="EMBL" id="JAQQXP010000001">
    <property type="protein sequence ID" value="MDC8830746.1"/>
    <property type="molecule type" value="Genomic_DNA"/>
</dbReference>
<evidence type="ECO:0000313" key="2">
    <source>
        <dbReference type="EMBL" id="MDC8830746.1"/>
    </source>
</evidence>
<dbReference type="RefSeq" id="WP_273639661.1">
    <property type="nucleotide sequence ID" value="NZ_JAQQXP010000001.1"/>
</dbReference>
<dbReference type="InterPro" id="IPR005625">
    <property type="entry name" value="PepSY-ass_TM"/>
</dbReference>